<evidence type="ECO:0000313" key="10">
    <source>
        <dbReference type="Proteomes" id="UP000190065"/>
    </source>
</evidence>
<dbReference type="InterPro" id="IPR036942">
    <property type="entry name" value="Beta-barrel_TonB_sf"/>
</dbReference>
<dbReference type="InterPro" id="IPR023997">
    <property type="entry name" value="TonB-dep_OMP_SusC/RagA_CS"/>
</dbReference>
<dbReference type="InterPro" id="IPR037066">
    <property type="entry name" value="Plug_dom_sf"/>
</dbReference>
<dbReference type="eggNOG" id="COG1629">
    <property type="taxonomic scope" value="Bacteria"/>
</dbReference>
<evidence type="ECO:0000256" key="2">
    <source>
        <dbReference type="ARBA" id="ARBA00022448"/>
    </source>
</evidence>
<comment type="similarity">
    <text evidence="7">Belongs to the TonB-dependent receptor family.</text>
</comment>
<dbReference type="PROSITE" id="PS52016">
    <property type="entry name" value="TONB_DEPENDENT_REC_3"/>
    <property type="match status" value="1"/>
</dbReference>
<dbReference type="GO" id="GO:0009279">
    <property type="term" value="C:cell outer membrane"/>
    <property type="evidence" value="ECO:0007669"/>
    <property type="project" value="UniProtKB-SubCell"/>
</dbReference>
<dbReference type="SUPFAM" id="SSF56935">
    <property type="entry name" value="Porins"/>
    <property type="match status" value="1"/>
</dbReference>
<protein>
    <submittedName>
        <fullName evidence="9">TonB-linked outer membrane protein, SusC/RagA family</fullName>
    </submittedName>
</protein>
<dbReference type="RefSeq" id="WP_025071355.1">
    <property type="nucleotide sequence ID" value="NZ_FUXK01000009.1"/>
</dbReference>
<dbReference type="NCBIfam" id="TIGR04057">
    <property type="entry name" value="SusC_RagA_signa"/>
    <property type="match status" value="1"/>
</dbReference>
<keyword evidence="3 7" id="KW-1134">Transmembrane beta strand</keyword>
<evidence type="ECO:0000256" key="3">
    <source>
        <dbReference type="ARBA" id="ARBA00022452"/>
    </source>
</evidence>
<name>A0A1T4N6E1_9BACT</name>
<keyword evidence="6 7" id="KW-0998">Cell outer membrane</keyword>
<dbReference type="InterPro" id="IPR012910">
    <property type="entry name" value="Plug_dom"/>
</dbReference>
<evidence type="ECO:0000256" key="1">
    <source>
        <dbReference type="ARBA" id="ARBA00004571"/>
    </source>
</evidence>
<keyword evidence="5 7" id="KW-0472">Membrane</keyword>
<keyword evidence="2 7" id="KW-0813">Transport</keyword>
<dbReference type="InterPro" id="IPR039426">
    <property type="entry name" value="TonB-dep_rcpt-like"/>
</dbReference>
<dbReference type="Gene3D" id="2.170.130.10">
    <property type="entry name" value="TonB-dependent receptor, plug domain"/>
    <property type="match status" value="1"/>
</dbReference>
<dbReference type="NCBIfam" id="TIGR04056">
    <property type="entry name" value="OMP_RagA_SusC"/>
    <property type="match status" value="1"/>
</dbReference>
<accession>A0A1T4N6E1</accession>
<organism evidence="9 10">
    <name type="scientific">Segatella oulorum</name>
    <dbReference type="NCBI Taxonomy" id="28136"/>
    <lineage>
        <taxon>Bacteria</taxon>
        <taxon>Pseudomonadati</taxon>
        <taxon>Bacteroidota</taxon>
        <taxon>Bacteroidia</taxon>
        <taxon>Bacteroidales</taxon>
        <taxon>Prevotellaceae</taxon>
        <taxon>Segatella</taxon>
    </lineage>
</organism>
<dbReference type="AlphaFoldDB" id="A0A1T4N6E1"/>
<evidence type="ECO:0000256" key="6">
    <source>
        <dbReference type="ARBA" id="ARBA00023237"/>
    </source>
</evidence>
<feature type="domain" description="TonB-dependent receptor plug" evidence="8">
    <location>
        <begin position="143"/>
        <end position="248"/>
    </location>
</feature>
<gene>
    <name evidence="9" type="ORF">SAMN02745202_00956</name>
</gene>
<evidence type="ECO:0000256" key="7">
    <source>
        <dbReference type="PROSITE-ProRule" id="PRU01360"/>
    </source>
</evidence>
<evidence type="ECO:0000313" key="9">
    <source>
        <dbReference type="EMBL" id="SJZ74675.1"/>
    </source>
</evidence>
<proteinExistence type="inferred from homology"/>
<dbReference type="Pfam" id="PF13715">
    <property type="entry name" value="CarbopepD_reg_2"/>
    <property type="match status" value="1"/>
</dbReference>
<evidence type="ECO:0000256" key="4">
    <source>
        <dbReference type="ARBA" id="ARBA00022692"/>
    </source>
</evidence>
<dbReference type="Proteomes" id="UP000190065">
    <property type="component" value="Unassembled WGS sequence"/>
</dbReference>
<keyword evidence="4 7" id="KW-0812">Transmembrane</keyword>
<dbReference type="Gene3D" id="2.40.170.20">
    <property type="entry name" value="TonB-dependent receptor, beta-barrel domain"/>
    <property type="match status" value="1"/>
</dbReference>
<dbReference type="EMBL" id="FUXK01000009">
    <property type="protein sequence ID" value="SJZ74675.1"/>
    <property type="molecule type" value="Genomic_DNA"/>
</dbReference>
<dbReference type="STRING" id="28136.SAMN02745202_00956"/>
<dbReference type="InterPro" id="IPR008969">
    <property type="entry name" value="CarboxyPept-like_regulatory"/>
</dbReference>
<sequence>MASIKRKRLLLGCSQARVLSLAAAGLVVFVPFVAPQSVRAASVAAVVAQNKVITGVVTDPDGEPIIGASITDLNQLGVGTITDAKGHFKLNVPAGTTIQVSFVGFTAQVFKVKEGTSTYNVTLREDQQSLNEVVVVGYGVQKKANLTGAVASINAEALANRPVSSVSAALAGTMPGVTSIQRSGEPGAQTGSITIRGRNTINAASPLVIVDGVPGSMNNIDPQDIESLSVLKDAASAAIYGVQAANGVILITTKRGKAGQKTRVDYTGMVSNASPTTHLKFLGSADYAMLYNEATRNENPSERVRYSDEDIRKFRDGSDPIGHPDTDWYRETFKRSAWETQHNLSLSGGTQTTTYMGSVGFVNQAGLTDARKYKRFTGRLNLDSRVTKWLSIGLSASAYRGITDDAYESSAALVQYVNRIAPTIPIYNEDGGFNYSGLANPVALRGTATGLTKIYDTQFFGTVYAEVRPLAGLSLKALYNLRHDARDYRRFKKHLVYGNSSSLANSGDREGEHNYYNWNWYTTQLLANYTKTFAKLHTLNALLGCEQVNNPYSYTKTKRKGGGSDELPCSLNTLDAKSQTNDDGGSELARRSYFGRLQYDFADKYLFEFNLRADASSLFPKDNRWGYFPAVSAAWRLSEEAFLKRQATWLSNLKLRLGWGKTGNEEINETYPAVATYAFGKAVLGDTETTTTYEARYVNNKLRWATVTNYELGLDASFFDNQVGFELSLYQKNTDNMLLKLPIQGVIGVNPPAQNAGSVRNTGFDLNVFHNYRLGKDLRYAVNLNLSYVHNKITDLKGTDGENPDNKLYWFIEGQAIGTFYGYVADGFFNTQAELDNGPKRTGAEKLGDIRYKDFDGDNKITAADRKPIGKNFPSWTGGLNLAVYYKDFDFSMLWQGAFDVDAYFKGEASYAFFNSGKVLKRHLDRWTPTHHDATYPRITRNSQINFSTSSFWLQDASYVRLKNVTLGYTIPRAFLSKWGVTGAHVFLTGENLLTFSHLEGLDPEAPSDNRGAFYSNVKKFTLGLKVSF</sequence>
<dbReference type="InterPro" id="IPR023996">
    <property type="entry name" value="TonB-dep_OMP_SusC/RagA"/>
</dbReference>
<evidence type="ECO:0000259" key="8">
    <source>
        <dbReference type="Pfam" id="PF07715"/>
    </source>
</evidence>
<dbReference type="Gene3D" id="2.60.40.1120">
    <property type="entry name" value="Carboxypeptidase-like, regulatory domain"/>
    <property type="match status" value="1"/>
</dbReference>
<reference evidence="9 10" key="1">
    <citation type="submission" date="2017-02" db="EMBL/GenBank/DDBJ databases">
        <authorList>
            <person name="Peterson S.W."/>
        </authorList>
    </citation>
    <scope>NUCLEOTIDE SEQUENCE [LARGE SCALE GENOMIC DNA]</scope>
    <source>
        <strain evidence="9 10">ATCC 43324</strain>
    </source>
</reference>
<dbReference type="FunFam" id="2.170.130.10:FF:000003">
    <property type="entry name" value="SusC/RagA family TonB-linked outer membrane protein"/>
    <property type="match status" value="1"/>
</dbReference>
<comment type="subcellular location">
    <subcellularLocation>
        <location evidence="1 7">Cell outer membrane</location>
        <topology evidence="1 7">Multi-pass membrane protein</topology>
    </subcellularLocation>
</comment>
<dbReference type="Pfam" id="PF07715">
    <property type="entry name" value="Plug"/>
    <property type="match status" value="1"/>
</dbReference>
<evidence type="ECO:0000256" key="5">
    <source>
        <dbReference type="ARBA" id="ARBA00023136"/>
    </source>
</evidence>
<dbReference type="SUPFAM" id="SSF49464">
    <property type="entry name" value="Carboxypeptidase regulatory domain-like"/>
    <property type="match status" value="1"/>
</dbReference>